<dbReference type="Gene3D" id="1.25.10.10">
    <property type="entry name" value="Leucine-rich Repeat Variant"/>
    <property type="match status" value="1"/>
</dbReference>
<dbReference type="PANTHER" id="PTHR45994:SF1">
    <property type="entry name" value="FI21225P1"/>
    <property type="match status" value="1"/>
</dbReference>
<protein>
    <submittedName>
        <fullName evidence="4">SWI5-dependent HO expression protein 4</fullName>
    </submittedName>
</protein>
<reference evidence="4 5" key="1">
    <citation type="submission" date="2024-01" db="EMBL/GenBank/DDBJ databases">
        <title>A draft genome for the cacao thread blight pathogen Marasmiellus scandens.</title>
        <authorList>
            <person name="Baruah I.K."/>
            <person name="Leung J."/>
            <person name="Bukari Y."/>
            <person name="Amoako-Attah I."/>
            <person name="Meinhardt L.W."/>
            <person name="Bailey B.A."/>
            <person name="Cohen S.P."/>
        </authorList>
    </citation>
    <scope>NUCLEOTIDE SEQUENCE [LARGE SCALE GENOMIC DNA]</scope>
    <source>
        <strain evidence="4 5">GH-19</strain>
    </source>
</reference>
<dbReference type="SUPFAM" id="SSF48371">
    <property type="entry name" value="ARM repeat"/>
    <property type="match status" value="1"/>
</dbReference>
<comment type="subcellular location">
    <subcellularLocation>
        <location evidence="1">Cytoplasm</location>
    </subcellularLocation>
</comment>
<keyword evidence="5" id="KW-1185">Reference proteome</keyword>
<feature type="domain" description="UNC-45/Cro1/She4 central" evidence="3">
    <location>
        <begin position="26"/>
        <end position="187"/>
    </location>
</feature>
<evidence type="ECO:0000313" key="4">
    <source>
        <dbReference type="EMBL" id="KAK7465457.1"/>
    </source>
</evidence>
<dbReference type="InterPro" id="IPR011989">
    <property type="entry name" value="ARM-like"/>
</dbReference>
<gene>
    <name evidence="4" type="primary">SHE4</name>
    <name evidence="4" type="ORF">VKT23_005434</name>
</gene>
<dbReference type="Pfam" id="PF11701">
    <property type="entry name" value="UNC45-central"/>
    <property type="match status" value="1"/>
</dbReference>
<sequence>MARLDEILHKTKQDSTTSLLPDELSYLITAFVPSEPLENRTKAYLILSAFCQGVRQAHPSNGQQPDPGTEALVKTFSPLIISRLEETNESDLLVGISFLTALFQVDWQSAAALFQQEMVLELIMDSVELSPSAELSLNVAHLLGQACGYKQSRTSLSSQATTWLEEKSRSTQDTALRAATAIALIKLKRGGASDKAENDPSQTADVTATDASLVAVMKRLIIDGGNQSSLADAVEGLAYSSTDPTVKEEISKDKQFLQSLFALVPKRKTAVTESASTILYGVLLIVSNVCAYKPQLTQEQKQMEKLRQMAKAKNGQNADGDELNDDAHVKERIKRLLSAGVLDVFSVVVPGADTPGVRLTVGKALLDIVTDKDNRGMVLQHGGAKILTSLIRKTTSEVKSNSTIDAVHLQPIQALAKLAITSSPVQVFGPNAGAMYDAIRPFSLMLQHPQSTLLQKFEGLMALTNLASASPEVATRVANADGLLSKAEFLVLDDHPLIQRAATELLCNLVVGCDKVFESYTSVNAGAKSKLQIILALCDAEDLQTRLAASGALATLTTAPGACQALLSLQLERHRVFPILTLLIDPSCAPKEEDETLPDSNAGLVHRGAVIAANFFPTCKDADTRKIVYQEASDAGLVKALENVAKQSKQANVAQTAASALKSLTELK</sequence>
<organism evidence="4 5">
    <name type="scientific">Marasmiellus scandens</name>
    <dbReference type="NCBI Taxonomy" id="2682957"/>
    <lineage>
        <taxon>Eukaryota</taxon>
        <taxon>Fungi</taxon>
        <taxon>Dikarya</taxon>
        <taxon>Basidiomycota</taxon>
        <taxon>Agaricomycotina</taxon>
        <taxon>Agaricomycetes</taxon>
        <taxon>Agaricomycetidae</taxon>
        <taxon>Agaricales</taxon>
        <taxon>Marasmiineae</taxon>
        <taxon>Omphalotaceae</taxon>
        <taxon>Marasmiellus</taxon>
    </lineage>
</organism>
<evidence type="ECO:0000256" key="2">
    <source>
        <dbReference type="ARBA" id="ARBA00022490"/>
    </source>
</evidence>
<accession>A0ABR1JSZ1</accession>
<dbReference type="Proteomes" id="UP001498398">
    <property type="component" value="Unassembled WGS sequence"/>
</dbReference>
<evidence type="ECO:0000256" key="1">
    <source>
        <dbReference type="ARBA" id="ARBA00004496"/>
    </source>
</evidence>
<dbReference type="PANTHER" id="PTHR45994">
    <property type="entry name" value="FI21225P1"/>
    <property type="match status" value="1"/>
</dbReference>
<dbReference type="InterPro" id="IPR016024">
    <property type="entry name" value="ARM-type_fold"/>
</dbReference>
<dbReference type="InterPro" id="IPR024660">
    <property type="entry name" value="UCS_central_dom"/>
</dbReference>
<comment type="caution">
    <text evidence="4">The sequence shown here is derived from an EMBL/GenBank/DDBJ whole genome shotgun (WGS) entry which is preliminary data.</text>
</comment>
<evidence type="ECO:0000313" key="5">
    <source>
        <dbReference type="Proteomes" id="UP001498398"/>
    </source>
</evidence>
<proteinExistence type="predicted"/>
<keyword evidence="2" id="KW-0963">Cytoplasm</keyword>
<dbReference type="EMBL" id="JBANRG010000006">
    <property type="protein sequence ID" value="KAK7465457.1"/>
    <property type="molecule type" value="Genomic_DNA"/>
</dbReference>
<name>A0ABR1JSZ1_9AGAR</name>
<evidence type="ECO:0000259" key="3">
    <source>
        <dbReference type="Pfam" id="PF11701"/>
    </source>
</evidence>